<evidence type="ECO:0000256" key="1">
    <source>
        <dbReference type="SAM" id="SignalP"/>
    </source>
</evidence>
<dbReference type="EMBL" id="JBANRG010000084">
    <property type="protein sequence ID" value="KAK7437630.1"/>
    <property type="molecule type" value="Genomic_DNA"/>
</dbReference>
<feature type="signal peptide" evidence="1">
    <location>
        <begin position="1"/>
        <end position="22"/>
    </location>
</feature>
<reference evidence="2 3" key="1">
    <citation type="submission" date="2024-01" db="EMBL/GenBank/DDBJ databases">
        <title>A draft genome for the cacao thread blight pathogen Marasmiellus scandens.</title>
        <authorList>
            <person name="Baruah I.K."/>
            <person name="Leung J."/>
            <person name="Bukari Y."/>
            <person name="Amoako-Attah I."/>
            <person name="Meinhardt L.W."/>
            <person name="Bailey B.A."/>
            <person name="Cohen S.P."/>
        </authorList>
    </citation>
    <scope>NUCLEOTIDE SEQUENCE [LARGE SCALE GENOMIC DNA]</scope>
    <source>
        <strain evidence="2 3">GH-19</strain>
    </source>
</reference>
<sequence>MFFNKSALIAIVTAASVGSVVAQVPTSFIGSAGHFDPNHLPGDFTPCGADCSASPLPRIALPSTLYNGADVCCSTFTITYHGKTVQGTYAYKSSALAGTTNGVLADELFNQLNDQQGANVIFPVQYRL</sequence>
<keyword evidence="1" id="KW-0732">Signal</keyword>
<organism evidence="2 3">
    <name type="scientific">Marasmiellus scandens</name>
    <dbReference type="NCBI Taxonomy" id="2682957"/>
    <lineage>
        <taxon>Eukaryota</taxon>
        <taxon>Fungi</taxon>
        <taxon>Dikarya</taxon>
        <taxon>Basidiomycota</taxon>
        <taxon>Agaricomycotina</taxon>
        <taxon>Agaricomycetes</taxon>
        <taxon>Agaricomycetidae</taxon>
        <taxon>Agaricales</taxon>
        <taxon>Marasmiineae</taxon>
        <taxon>Omphalotaceae</taxon>
        <taxon>Marasmiellus</taxon>
    </lineage>
</organism>
<evidence type="ECO:0000313" key="2">
    <source>
        <dbReference type="EMBL" id="KAK7437630.1"/>
    </source>
</evidence>
<evidence type="ECO:0000313" key="3">
    <source>
        <dbReference type="Proteomes" id="UP001498398"/>
    </source>
</evidence>
<protein>
    <submittedName>
        <fullName evidence="2">Uncharacterized protein</fullName>
    </submittedName>
</protein>
<gene>
    <name evidence="2" type="ORF">VKT23_018529</name>
</gene>
<proteinExistence type="predicted"/>
<keyword evidence="3" id="KW-1185">Reference proteome</keyword>
<name>A0ABR1IP40_9AGAR</name>
<dbReference type="Proteomes" id="UP001498398">
    <property type="component" value="Unassembled WGS sequence"/>
</dbReference>
<comment type="caution">
    <text evidence="2">The sequence shown here is derived from an EMBL/GenBank/DDBJ whole genome shotgun (WGS) entry which is preliminary data.</text>
</comment>
<accession>A0ABR1IP40</accession>
<feature type="chain" id="PRO_5046655147" evidence="1">
    <location>
        <begin position="23"/>
        <end position="128"/>
    </location>
</feature>